<feature type="region of interest" description="Disordered" evidence="1">
    <location>
        <begin position="86"/>
        <end position="112"/>
    </location>
</feature>
<gene>
    <name evidence="2" type="ORF">NQ318_001791</name>
</gene>
<feature type="region of interest" description="Disordered" evidence="1">
    <location>
        <begin position="153"/>
        <end position="175"/>
    </location>
</feature>
<dbReference type="AlphaFoldDB" id="A0AAV8X0J8"/>
<comment type="caution">
    <text evidence="2">The sequence shown here is derived from an EMBL/GenBank/DDBJ whole genome shotgun (WGS) entry which is preliminary data.</text>
</comment>
<dbReference type="Proteomes" id="UP001162162">
    <property type="component" value="Unassembled WGS sequence"/>
</dbReference>
<accession>A0AAV8X0J8</accession>
<evidence type="ECO:0000313" key="3">
    <source>
        <dbReference type="Proteomes" id="UP001162162"/>
    </source>
</evidence>
<proteinExistence type="predicted"/>
<feature type="compositionally biased region" description="Basic and acidic residues" evidence="1">
    <location>
        <begin position="92"/>
        <end position="105"/>
    </location>
</feature>
<protein>
    <submittedName>
        <fullName evidence="2">Uncharacterized protein</fullName>
    </submittedName>
</protein>
<sequence>MGNLTLGSIWATLPRQLTSCEAPSAIYEMSSNTAPKDAISSSVMARRGKYGRWSVEDMEMALRAYSSGVKCLSQCSRDYASDRLARNTHPLTNEENKDHEEHDRGDSEDDNMPLSILKGILHLRNSTPTKNLDSCIVNASTRSCSPLSVSLEKIAPLPTPGNELPNKGQEGYKRL</sequence>
<evidence type="ECO:0000256" key="1">
    <source>
        <dbReference type="SAM" id="MobiDB-lite"/>
    </source>
</evidence>
<keyword evidence="3" id="KW-1185">Reference proteome</keyword>
<dbReference type="EMBL" id="JAPWTK010001524">
    <property type="protein sequence ID" value="KAJ8932234.1"/>
    <property type="molecule type" value="Genomic_DNA"/>
</dbReference>
<evidence type="ECO:0000313" key="2">
    <source>
        <dbReference type="EMBL" id="KAJ8932234.1"/>
    </source>
</evidence>
<reference evidence="2" key="1">
    <citation type="journal article" date="2023" name="Insect Mol. Biol.">
        <title>Genome sequencing provides insights into the evolution of gene families encoding plant cell wall-degrading enzymes in longhorned beetles.</title>
        <authorList>
            <person name="Shin N.R."/>
            <person name="Okamura Y."/>
            <person name="Kirsch R."/>
            <person name="Pauchet Y."/>
        </authorList>
    </citation>
    <scope>NUCLEOTIDE SEQUENCE</scope>
    <source>
        <strain evidence="2">AMC_N1</strain>
    </source>
</reference>
<organism evidence="2 3">
    <name type="scientific">Aromia moschata</name>
    <dbReference type="NCBI Taxonomy" id="1265417"/>
    <lineage>
        <taxon>Eukaryota</taxon>
        <taxon>Metazoa</taxon>
        <taxon>Ecdysozoa</taxon>
        <taxon>Arthropoda</taxon>
        <taxon>Hexapoda</taxon>
        <taxon>Insecta</taxon>
        <taxon>Pterygota</taxon>
        <taxon>Neoptera</taxon>
        <taxon>Endopterygota</taxon>
        <taxon>Coleoptera</taxon>
        <taxon>Polyphaga</taxon>
        <taxon>Cucujiformia</taxon>
        <taxon>Chrysomeloidea</taxon>
        <taxon>Cerambycidae</taxon>
        <taxon>Cerambycinae</taxon>
        <taxon>Callichromatini</taxon>
        <taxon>Aromia</taxon>
    </lineage>
</organism>
<name>A0AAV8X0J8_9CUCU</name>